<evidence type="ECO:0000313" key="2">
    <source>
        <dbReference type="Proteomes" id="UP000070533"/>
    </source>
</evidence>
<reference evidence="2" key="1">
    <citation type="submission" date="2016-01" db="EMBL/GenBank/DDBJ databases">
        <authorList>
            <person name="Mitreva M."/>
            <person name="Pepin K.H."/>
            <person name="Mihindukulasuriya K.A."/>
            <person name="Fulton R."/>
            <person name="Fronick C."/>
            <person name="O'Laughlin M."/>
            <person name="Miner T."/>
            <person name="Herter B."/>
            <person name="Rosa B.A."/>
            <person name="Cordes M."/>
            <person name="Tomlinson C."/>
            <person name="Wollam A."/>
            <person name="Palsikar V.B."/>
            <person name="Mardis E.R."/>
            <person name="Wilson R.K."/>
        </authorList>
    </citation>
    <scope>NUCLEOTIDE SEQUENCE [LARGE SCALE GENOMIC DNA]</scope>
    <source>
        <strain evidence="2">MJR7716</strain>
    </source>
</reference>
<dbReference type="PANTHER" id="PTHR30024">
    <property type="entry name" value="ALIPHATIC SULFONATES-BINDING PROTEIN-RELATED"/>
    <property type="match status" value="1"/>
</dbReference>
<dbReference type="AlphaFoldDB" id="A0A133PXL7"/>
<dbReference type="EMBL" id="LRQG01000197">
    <property type="protein sequence ID" value="KXA34742.1"/>
    <property type="molecule type" value="Genomic_DNA"/>
</dbReference>
<dbReference type="Proteomes" id="UP000070533">
    <property type="component" value="Unassembled WGS sequence"/>
</dbReference>
<dbReference type="PROSITE" id="PS51257">
    <property type="entry name" value="PROKAR_LIPOPROTEIN"/>
    <property type="match status" value="1"/>
</dbReference>
<dbReference type="eggNOG" id="COG0715">
    <property type="taxonomic scope" value="Bacteria"/>
</dbReference>
<gene>
    <name evidence="1" type="ORF">HMPREF3226_02207</name>
</gene>
<dbReference type="RefSeq" id="WP_060941132.1">
    <property type="nucleotide sequence ID" value="NZ_KQ957308.1"/>
</dbReference>
<dbReference type="Gene3D" id="3.40.190.10">
    <property type="entry name" value="Periplasmic binding protein-like II"/>
    <property type="match status" value="1"/>
</dbReference>
<accession>A0A133PXL7</accession>
<dbReference type="PATRIC" id="fig|28128.5.peg.2271"/>
<comment type="caution">
    <text evidence="1">The sequence shown here is derived from an EMBL/GenBank/DDBJ whole genome shotgun (WGS) entry which is preliminary data.</text>
</comment>
<protein>
    <submittedName>
        <fullName evidence="1">Uncharacterized protein</fullName>
    </submittedName>
</protein>
<sequence>MRRYKYLLLVAVVLLSACGKSEQEKALQRQKQVRADHEAYEAAFKLGVMPTMDCLPIYLLKDSLLYDTTKVDIRLLYYTAQMDCDTAMLWRRVQASTTDLFRAERLKRRYHVPLVYLTETNATWQLIANRKSKIKKLADLSDKIVAMTRNSITAYLTSKVIKEGKPKYQVYKAQINDVFVRLKMLQNDEIDAIWATEPQATQALVWENNVLYNSAEDAFAPGVIVFVGESDINKQEEFQKAYNKAVDLINKNGAKYYSALICKYMKVDERVVKSLPKLTYKRIISPRPADIMKAQGK</sequence>
<organism evidence="1 2">
    <name type="scientific">Prevotella corporis</name>
    <dbReference type="NCBI Taxonomy" id="28128"/>
    <lineage>
        <taxon>Bacteria</taxon>
        <taxon>Pseudomonadati</taxon>
        <taxon>Bacteroidota</taxon>
        <taxon>Bacteroidia</taxon>
        <taxon>Bacteroidales</taxon>
        <taxon>Prevotellaceae</taxon>
        <taxon>Prevotella</taxon>
    </lineage>
</organism>
<dbReference type="SUPFAM" id="SSF53850">
    <property type="entry name" value="Periplasmic binding protein-like II"/>
    <property type="match status" value="1"/>
</dbReference>
<keyword evidence="2" id="KW-1185">Reference proteome</keyword>
<proteinExistence type="predicted"/>
<name>A0A133PXL7_9BACT</name>
<evidence type="ECO:0000313" key="1">
    <source>
        <dbReference type="EMBL" id="KXA34742.1"/>
    </source>
</evidence>
<dbReference type="OrthoDB" id="1081427at2"/>
<dbReference type="STRING" id="28128.HMPREF3226_02207"/>